<name>A0AAD6Y887_9AGAR</name>
<reference evidence="1" key="1">
    <citation type="submission" date="2023-03" db="EMBL/GenBank/DDBJ databases">
        <title>Massive genome expansion in bonnet fungi (Mycena s.s.) driven by repeated elements and novel gene families across ecological guilds.</title>
        <authorList>
            <consortium name="Lawrence Berkeley National Laboratory"/>
            <person name="Harder C.B."/>
            <person name="Miyauchi S."/>
            <person name="Viragh M."/>
            <person name="Kuo A."/>
            <person name="Thoen E."/>
            <person name="Andreopoulos B."/>
            <person name="Lu D."/>
            <person name="Skrede I."/>
            <person name="Drula E."/>
            <person name="Henrissat B."/>
            <person name="Morin E."/>
            <person name="Kohler A."/>
            <person name="Barry K."/>
            <person name="LaButti K."/>
            <person name="Morin E."/>
            <person name="Salamov A."/>
            <person name="Lipzen A."/>
            <person name="Mereny Z."/>
            <person name="Hegedus B."/>
            <person name="Baldrian P."/>
            <person name="Stursova M."/>
            <person name="Weitz H."/>
            <person name="Taylor A."/>
            <person name="Grigoriev I.V."/>
            <person name="Nagy L.G."/>
            <person name="Martin F."/>
            <person name="Kauserud H."/>
        </authorList>
    </citation>
    <scope>NUCLEOTIDE SEQUENCE</scope>
    <source>
        <strain evidence="1">9144</strain>
    </source>
</reference>
<gene>
    <name evidence="1" type="ORF">GGX14DRAFT_337825</name>
</gene>
<accession>A0AAD6Y887</accession>
<sequence>ENYRIDLGSTSNSPWNQSAGRVLVPYFVEKSGLSLDDHPGLHTMIIRAFSSHIDSIRDNHRYWSSDSKAESRKRRTRRSTRTNNLYHVRRHTVATHPYLQHHLPMLERFGVQGTSDDESDCEDIQNPRYNICGMSWLSMEATNWKQTVDKVRILNKYQAGRVLSTKSERQRFISGKISTRRDQYVPGLPLNAYNAEWLDGDPMRRRLVRAAPNYDFSHDPRVMR</sequence>
<evidence type="ECO:0000313" key="1">
    <source>
        <dbReference type="EMBL" id="KAJ7201720.1"/>
    </source>
</evidence>
<proteinExistence type="predicted"/>
<organism evidence="1 2">
    <name type="scientific">Mycena pura</name>
    <dbReference type="NCBI Taxonomy" id="153505"/>
    <lineage>
        <taxon>Eukaryota</taxon>
        <taxon>Fungi</taxon>
        <taxon>Dikarya</taxon>
        <taxon>Basidiomycota</taxon>
        <taxon>Agaricomycotina</taxon>
        <taxon>Agaricomycetes</taxon>
        <taxon>Agaricomycetidae</taxon>
        <taxon>Agaricales</taxon>
        <taxon>Marasmiineae</taxon>
        <taxon>Mycenaceae</taxon>
        <taxon>Mycena</taxon>
    </lineage>
</organism>
<dbReference type="EMBL" id="JARJCW010000058">
    <property type="protein sequence ID" value="KAJ7201720.1"/>
    <property type="molecule type" value="Genomic_DNA"/>
</dbReference>
<evidence type="ECO:0000313" key="2">
    <source>
        <dbReference type="Proteomes" id="UP001219525"/>
    </source>
</evidence>
<dbReference type="AlphaFoldDB" id="A0AAD6Y887"/>
<feature type="non-terminal residue" evidence="1">
    <location>
        <position position="224"/>
    </location>
</feature>
<dbReference type="Proteomes" id="UP001219525">
    <property type="component" value="Unassembled WGS sequence"/>
</dbReference>
<protein>
    <submittedName>
        <fullName evidence="1">Uncharacterized protein</fullName>
    </submittedName>
</protein>
<keyword evidence="2" id="KW-1185">Reference proteome</keyword>
<comment type="caution">
    <text evidence="1">The sequence shown here is derived from an EMBL/GenBank/DDBJ whole genome shotgun (WGS) entry which is preliminary data.</text>
</comment>
<feature type="non-terminal residue" evidence="1">
    <location>
        <position position="1"/>
    </location>
</feature>